<protein>
    <recommendedName>
        <fullName evidence="3">SUKH-4 immunity protein of toxin-antitoxin system</fullName>
    </recommendedName>
</protein>
<dbReference type="InterPro" id="IPR025851">
    <property type="entry name" value="SUKH-4"/>
</dbReference>
<dbReference type="PATRIC" id="fig|146537.3.peg.6872"/>
<keyword evidence="2" id="KW-1185">Reference proteome</keyword>
<dbReference type="EMBL" id="DF968382">
    <property type="protein sequence ID" value="GAP51673.1"/>
    <property type="molecule type" value="Genomic_DNA"/>
</dbReference>
<accession>A0A0K8PVD4</accession>
<evidence type="ECO:0000313" key="2">
    <source>
        <dbReference type="Proteomes" id="UP000053859"/>
    </source>
</evidence>
<dbReference type="Proteomes" id="UP000053859">
    <property type="component" value="Unassembled WGS sequence"/>
</dbReference>
<evidence type="ECO:0008006" key="3">
    <source>
        <dbReference type="Google" id="ProtNLM"/>
    </source>
</evidence>
<sequence>MVARWQLNEAFGEDVIHLNHDLAGELGVPPVDRGILAYVGLPRKVAGLFTAETVGSPELFSVTAFDLPGGRKEAISLGGPPGDDMMRFQLDLHEGYVVLVSYHADKPQAEIVNSSLDEFVEFLCRFAVRAKELRDASAEETREYTEGFIEVLKEIDPIAFSQSDSWWSMVTDEMKG</sequence>
<dbReference type="RefSeq" id="WP_063889019.1">
    <property type="nucleotide sequence ID" value="NZ_DF968382.1"/>
</dbReference>
<evidence type="ECO:0000313" key="1">
    <source>
        <dbReference type="EMBL" id="GAP51673.1"/>
    </source>
</evidence>
<organism evidence="1 2">
    <name type="scientific">Streptomyces azureus</name>
    <dbReference type="NCBI Taxonomy" id="146537"/>
    <lineage>
        <taxon>Bacteria</taxon>
        <taxon>Bacillati</taxon>
        <taxon>Actinomycetota</taxon>
        <taxon>Actinomycetes</taxon>
        <taxon>Kitasatosporales</taxon>
        <taxon>Streptomycetaceae</taxon>
        <taxon>Streptomyces</taxon>
    </lineage>
</organism>
<dbReference type="AlphaFoldDB" id="A0A0K8PVD4"/>
<gene>
    <name evidence="1" type="ORF">SAZU_6546</name>
</gene>
<name>A0A0K8PVD4_STRAJ</name>
<dbReference type="Pfam" id="PF14435">
    <property type="entry name" value="SUKH-4"/>
    <property type="match status" value="1"/>
</dbReference>
<proteinExistence type="predicted"/>
<reference evidence="1" key="1">
    <citation type="journal article" date="2015" name="Genome Announc.">
        <title>Draft Genome Sequence of Thiostrepton-Producing Streptomyces azureus ATCC 14921.</title>
        <authorList>
            <person name="Sakihara K."/>
            <person name="Maeda J."/>
            <person name="Tashiro K."/>
            <person name="Fujino Y."/>
            <person name="Kuhara S."/>
            <person name="Ohshima T."/>
            <person name="Ogata S."/>
            <person name="Doi K."/>
        </authorList>
    </citation>
    <scope>NUCLEOTIDE SEQUENCE [LARGE SCALE GENOMIC DNA]</scope>
    <source>
        <strain evidence="1">ATCC14921</strain>
    </source>
</reference>